<dbReference type="EMBL" id="JBHSGI010000024">
    <property type="protein sequence ID" value="MFC4669967.1"/>
    <property type="molecule type" value="Genomic_DNA"/>
</dbReference>
<dbReference type="InterPro" id="IPR010775">
    <property type="entry name" value="DUF1365"/>
</dbReference>
<protein>
    <submittedName>
        <fullName evidence="1">DUF1365 domain-containing protein</fullName>
    </submittedName>
</protein>
<evidence type="ECO:0000313" key="2">
    <source>
        <dbReference type="Proteomes" id="UP001595973"/>
    </source>
</evidence>
<dbReference type="PANTHER" id="PTHR33973:SF4">
    <property type="entry name" value="OS07G0153300 PROTEIN"/>
    <property type="match status" value="1"/>
</dbReference>
<proteinExistence type="predicted"/>
<dbReference type="Proteomes" id="UP001595973">
    <property type="component" value="Unassembled WGS sequence"/>
</dbReference>
<comment type="caution">
    <text evidence="1">The sequence shown here is derived from an EMBL/GenBank/DDBJ whole genome shotgun (WGS) entry which is preliminary data.</text>
</comment>
<gene>
    <name evidence="1" type="ORF">ACFO5X_15490</name>
</gene>
<dbReference type="RefSeq" id="WP_380718481.1">
    <property type="nucleotide sequence ID" value="NZ_JBHSGI010000024.1"/>
</dbReference>
<keyword evidence="2" id="KW-1185">Reference proteome</keyword>
<organism evidence="1 2">
    <name type="scientific">Seohaeicola nanhaiensis</name>
    <dbReference type="NCBI Taxonomy" id="1387282"/>
    <lineage>
        <taxon>Bacteria</taxon>
        <taxon>Pseudomonadati</taxon>
        <taxon>Pseudomonadota</taxon>
        <taxon>Alphaproteobacteria</taxon>
        <taxon>Rhodobacterales</taxon>
        <taxon>Roseobacteraceae</taxon>
        <taxon>Seohaeicola</taxon>
    </lineage>
</organism>
<reference evidence="2" key="1">
    <citation type="journal article" date="2019" name="Int. J. Syst. Evol. Microbiol.">
        <title>The Global Catalogue of Microorganisms (GCM) 10K type strain sequencing project: providing services to taxonomists for standard genome sequencing and annotation.</title>
        <authorList>
            <consortium name="The Broad Institute Genomics Platform"/>
            <consortium name="The Broad Institute Genome Sequencing Center for Infectious Disease"/>
            <person name="Wu L."/>
            <person name="Ma J."/>
        </authorList>
    </citation>
    <scope>NUCLEOTIDE SEQUENCE [LARGE SCALE GENOMIC DNA]</scope>
    <source>
        <strain evidence="2">CGMCC 4.7283</strain>
    </source>
</reference>
<accession>A0ABV9KIN2</accession>
<name>A0ABV9KIN2_9RHOB</name>
<evidence type="ECO:0000313" key="1">
    <source>
        <dbReference type="EMBL" id="MFC4669967.1"/>
    </source>
</evidence>
<dbReference type="PANTHER" id="PTHR33973">
    <property type="entry name" value="OS07G0153300 PROTEIN"/>
    <property type="match status" value="1"/>
</dbReference>
<dbReference type="Pfam" id="PF07103">
    <property type="entry name" value="DUF1365"/>
    <property type="match status" value="1"/>
</dbReference>
<sequence>MLDHIQAKTRHARRGAVKNAFTYGVDFVLTDMGATRPWPISRNRFNLWSLNDIHHGGARGAGRGLMWFKQVLAAQGVPVEGSQLLLLTQPSFLWFHFNPVSFWFALVEGELIAFVAEVDNTFGDRHCYFCAHEDFRPILKGDTLTAEKLMHVSPFQTVEGCYRFNVALTDDRVAIRIFYENADQGVTATLWGDRRTATSGSLLWAALRRPLGAARVVTLIFWQAAILRLKGAPYLSRPQPPETLVSSGKPAESSAP</sequence>